<evidence type="ECO:0000313" key="2">
    <source>
        <dbReference type="EMBL" id="EAR28185.1"/>
    </source>
</evidence>
<comment type="caution">
    <text evidence="2">The sequence shown here is derived from an EMBL/GenBank/DDBJ whole genome shotgun (WGS) entry which is preliminary data.</text>
</comment>
<keyword evidence="1" id="KW-0472">Membrane</keyword>
<accession>A4C9X7</accession>
<dbReference type="EMBL" id="AAOH01000004">
    <property type="protein sequence ID" value="EAR28185.1"/>
    <property type="molecule type" value="Genomic_DNA"/>
</dbReference>
<dbReference type="RefSeq" id="WP_009840017.1">
    <property type="nucleotide sequence ID" value="NZ_CH959301.1"/>
</dbReference>
<gene>
    <name evidence="2" type="ORF">PTD2_20257</name>
</gene>
<evidence type="ECO:0000313" key="3">
    <source>
        <dbReference type="Proteomes" id="UP000006201"/>
    </source>
</evidence>
<dbReference type="AlphaFoldDB" id="A4C9X7"/>
<keyword evidence="3" id="KW-1185">Reference proteome</keyword>
<name>A4C9X7_9GAMM</name>
<feature type="transmembrane region" description="Helical" evidence="1">
    <location>
        <begin position="73"/>
        <end position="94"/>
    </location>
</feature>
<keyword evidence="1" id="KW-1133">Transmembrane helix</keyword>
<keyword evidence="1" id="KW-0812">Transmembrane</keyword>
<reference evidence="2 3" key="1">
    <citation type="submission" date="2006-02" db="EMBL/GenBank/DDBJ databases">
        <authorList>
            <person name="Moran M.A."/>
            <person name="Kjelleberg S."/>
            <person name="Egan S."/>
            <person name="Saunders N."/>
            <person name="Thomas T."/>
            <person name="Ferriera S."/>
            <person name="Johnson J."/>
            <person name="Kravitz S."/>
            <person name="Halpern A."/>
            <person name="Remington K."/>
            <person name="Beeson K."/>
            <person name="Tran B."/>
            <person name="Rogers Y.-H."/>
            <person name="Friedman R."/>
            <person name="Venter J.C."/>
        </authorList>
    </citation>
    <scope>NUCLEOTIDE SEQUENCE [LARGE SCALE GENOMIC DNA]</scope>
    <source>
        <strain evidence="2 3">D2</strain>
    </source>
</reference>
<dbReference type="OrthoDB" id="6316284at2"/>
<sequence>MRIFQNVKNWLIKHLPVEADIALHENSSFHKWVGYPLLLIFTLIIFITFDLYQKGIYSLNKDLLITTKTLSDFVKFYAFPITALTVPLSLVVMFNRFHSSKQKAKSNRLIEQNNLVNNYFSHFSNFNSYTGTLEVKYKSVGLKLSAQRLYRILFQNCNLMKFDATVQKDCIDIIIHSAFVELEKYRNHIVINSHYTVDKEVIEGVELLWSTRKDSQIYKYLEELKLIIIDLINFQGIINSKEIEKYFYTEYEKSWKKTL</sequence>
<dbReference type="HOGENOM" id="CLU_1073112_0_0_6"/>
<dbReference type="STRING" id="87626.PTD2_20257"/>
<organism evidence="2 3">
    <name type="scientific">Pseudoalteromonas tunicata D2</name>
    <dbReference type="NCBI Taxonomy" id="87626"/>
    <lineage>
        <taxon>Bacteria</taxon>
        <taxon>Pseudomonadati</taxon>
        <taxon>Pseudomonadota</taxon>
        <taxon>Gammaproteobacteria</taxon>
        <taxon>Alteromonadales</taxon>
        <taxon>Pseudoalteromonadaceae</taxon>
        <taxon>Pseudoalteromonas</taxon>
    </lineage>
</organism>
<protein>
    <submittedName>
        <fullName evidence="2">Uncharacterized protein</fullName>
    </submittedName>
</protein>
<dbReference type="Proteomes" id="UP000006201">
    <property type="component" value="Unassembled WGS sequence"/>
</dbReference>
<evidence type="ECO:0000256" key="1">
    <source>
        <dbReference type="SAM" id="Phobius"/>
    </source>
</evidence>
<proteinExistence type="predicted"/>
<feature type="transmembrane region" description="Helical" evidence="1">
    <location>
        <begin position="32"/>
        <end position="52"/>
    </location>
</feature>